<evidence type="ECO:0000313" key="3">
    <source>
        <dbReference type="Proteomes" id="UP000622317"/>
    </source>
</evidence>
<dbReference type="Proteomes" id="UP000622317">
    <property type="component" value="Unassembled WGS sequence"/>
</dbReference>
<keyword evidence="3" id="KW-1185">Reference proteome</keyword>
<reference evidence="2" key="1">
    <citation type="submission" date="2020-09" db="EMBL/GenBank/DDBJ databases">
        <title>Pelagicoccus enzymogenes sp. nov. with an EPS production, isolated from marine sediment.</title>
        <authorList>
            <person name="Feng X."/>
        </authorList>
    </citation>
    <scope>NUCLEOTIDE SEQUENCE</scope>
    <source>
        <strain evidence="2">NFK12</strain>
    </source>
</reference>
<accession>A0A927F5R6</accession>
<feature type="transmembrane region" description="Helical" evidence="1">
    <location>
        <begin position="382"/>
        <end position="402"/>
    </location>
</feature>
<evidence type="ECO:0000313" key="2">
    <source>
        <dbReference type="EMBL" id="MBD5778687.1"/>
    </source>
</evidence>
<feature type="transmembrane region" description="Helical" evidence="1">
    <location>
        <begin position="521"/>
        <end position="541"/>
    </location>
</feature>
<keyword evidence="1" id="KW-0472">Membrane</keyword>
<keyword evidence="1" id="KW-0812">Transmembrane</keyword>
<sequence>MPNSAKPFRSHALVGSFLLLLGALIIGFGWVVPSRFKSVPFQVVREAGQSGASVSDKGRALLLDGNFGAARLMAEAARELEEAKASLLLSQVSRELEANPQLARWGAWDPFLDAALKDVPLDAYSSEPGALGILLGKPCRAAVSGLLENSRNPLVQDLLATGEFTTYRRLFPVSSTSGRPLEVTLLGLGLLAQGDHFSDTLRGELRGLILDAKATGSIGTLEDFYLDTLSLMRVFDWGQLKEVFAKLESADHLKRMRFLLHRKSEQQPLVFAMGLNARDASDLFSYLEAFGDLGFERLESALATGIDGYLLALREQLPIEDEALEDSGSLVSKLQVAMSPFSLKNPRLSLAIKYSSFFVGSFLALWGVSMFGRFYRETISPVLAFTQRFFGATASVLIFAVLSEPYLSASGAFDGYDFSFVMPVLTQVDGEIQIVETTSTTSMQPATLLTIAFFFLLQALVFLICMLKVREIEKRELDPLVKLKLMENEENLFDSGLYVGIAGTCIALVMQVINLVDHNLLAAYSSNLFGILCVAIVKIRLVRPYKTKLIMAGERQIVSLSEKS</sequence>
<dbReference type="AlphaFoldDB" id="A0A927F5R6"/>
<proteinExistence type="predicted"/>
<dbReference type="RefSeq" id="WP_191615817.1">
    <property type="nucleotide sequence ID" value="NZ_JACYFG010000006.1"/>
</dbReference>
<gene>
    <name evidence="2" type="ORF">IEN85_04235</name>
</gene>
<feature type="transmembrane region" description="Helical" evidence="1">
    <location>
        <begin position="446"/>
        <end position="467"/>
    </location>
</feature>
<organism evidence="2 3">
    <name type="scientific">Pelagicoccus enzymogenes</name>
    <dbReference type="NCBI Taxonomy" id="2773457"/>
    <lineage>
        <taxon>Bacteria</taxon>
        <taxon>Pseudomonadati</taxon>
        <taxon>Verrucomicrobiota</taxon>
        <taxon>Opitutia</taxon>
        <taxon>Puniceicoccales</taxon>
        <taxon>Pelagicoccaceae</taxon>
        <taxon>Pelagicoccus</taxon>
    </lineage>
</organism>
<protein>
    <submittedName>
        <fullName evidence="2">Uncharacterized protein</fullName>
    </submittedName>
</protein>
<feature type="transmembrane region" description="Helical" evidence="1">
    <location>
        <begin position="354"/>
        <end position="375"/>
    </location>
</feature>
<evidence type="ECO:0000256" key="1">
    <source>
        <dbReference type="SAM" id="Phobius"/>
    </source>
</evidence>
<dbReference type="EMBL" id="JACYFG010000006">
    <property type="protein sequence ID" value="MBD5778687.1"/>
    <property type="molecule type" value="Genomic_DNA"/>
</dbReference>
<name>A0A927F5R6_9BACT</name>
<feature type="transmembrane region" description="Helical" evidence="1">
    <location>
        <begin position="492"/>
        <end position="515"/>
    </location>
</feature>
<feature type="transmembrane region" description="Helical" evidence="1">
    <location>
        <begin position="12"/>
        <end position="32"/>
    </location>
</feature>
<keyword evidence="1" id="KW-1133">Transmembrane helix</keyword>
<comment type="caution">
    <text evidence="2">The sequence shown here is derived from an EMBL/GenBank/DDBJ whole genome shotgun (WGS) entry which is preliminary data.</text>
</comment>